<protein>
    <submittedName>
        <fullName evidence="1">Uncharacterized protein</fullName>
    </submittedName>
</protein>
<sequence>LAICYFFPLSATALLSLRRTCSPHIPLILIQNGEFNLLNLLFWFFHKATLHRAPVRTLLYHIPSKYFCPPHVRLHMYLRSCFATCPVHFYLYTPIQFPHLSPSRCGALK</sequence>
<dbReference type="EMBL" id="AP015037">
    <property type="protein sequence ID" value="BAT85735.1"/>
    <property type="molecule type" value="Genomic_DNA"/>
</dbReference>
<evidence type="ECO:0000313" key="2">
    <source>
        <dbReference type="Proteomes" id="UP000291084"/>
    </source>
</evidence>
<evidence type="ECO:0000313" key="1">
    <source>
        <dbReference type="EMBL" id="BAT85735.1"/>
    </source>
</evidence>
<organism evidence="1 2">
    <name type="scientific">Vigna angularis var. angularis</name>
    <dbReference type="NCBI Taxonomy" id="157739"/>
    <lineage>
        <taxon>Eukaryota</taxon>
        <taxon>Viridiplantae</taxon>
        <taxon>Streptophyta</taxon>
        <taxon>Embryophyta</taxon>
        <taxon>Tracheophyta</taxon>
        <taxon>Spermatophyta</taxon>
        <taxon>Magnoliopsida</taxon>
        <taxon>eudicotyledons</taxon>
        <taxon>Gunneridae</taxon>
        <taxon>Pentapetalae</taxon>
        <taxon>rosids</taxon>
        <taxon>fabids</taxon>
        <taxon>Fabales</taxon>
        <taxon>Fabaceae</taxon>
        <taxon>Papilionoideae</taxon>
        <taxon>50 kb inversion clade</taxon>
        <taxon>NPAAA clade</taxon>
        <taxon>indigoferoid/millettioid clade</taxon>
        <taxon>Phaseoleae</taxon>
        <taxon>Vigna</taxon>
    </lineage>
</organism>
<dbReference type="Proteomes" id="UP000291084">
    <property type="component" value="Chromosome 4"/>
</dbReference>
<keyword evidence="2" id="KW-1185">Reference proteome</keyword>
<proteinExistence type="predicted"/>
<reference evidence="1 2" key="1">
    <citation type="journal article" date="2015" name="Sci. Rep.">
        <title>The power of single molecule real-time sequencing technology in the de novo assembly of a eukaryotic genome.</title>
        <authorList>
            <person name="Sakai H."/>
            <person name="Naito K."/>
            <person name="Ogiso-Tanaka E."/>
            <person name="Takahashi Y."/>
            <person name="Iseki K."/>
            <person name="Muto C."/>
            <person name="Satou K."/>
            <person name="Teruya K."/>
            <person name="Shiroma A."/>
            <person name="Shimoji M."/>
            <person name="Hirano T."/>
            <person name="Itoh T."/>
            <person name="Kaga A."/>
            <person name="Tomooka N."/>
        </authorList>
    </citation>
    <scope>NUCLEOTIDE SEQUENCE [LARGE SCALE GENOMIC DNA]</scope>
    <source>
        <strain evidence="2">cv. Shumari</strain>
    </source>
</reference>
<dbReference type="AlphaFoldDB" id="A0A0S3RYT8"/>
<feature type="non-terminal residue" evidence="1">
    <location>
        <position position="1"/>
    </location>
</feature>
<gene>
    <name evidence="1" type="primary">Vigan.04G331300</name>
    <name evidence="1" type="ORF">VIGAN_04331300</name>
</gene>
<accession>A0A0S3RYT8</accession>
<name>A0A0S3RYT8_PHAAN</name>